<dbReference type="WBParaSite" id="PDA_v2.g12499.t1">
    <property type="protein sequence ID" value="PDA_v2.g12499.t1"/>
    <property type="gene ID" value="PDA_v2.g12499"/>
</dbReference>
<evidence type="ECO:0000256" key="1">
    <source>
        <dbReference type="SAM" id="SignalP"/>
    </source>
</evidence>
<dbReference type="InterPro" id="IPR021986">
    <property type="entry name" value="Spherulin4"/>
</dbReference>
<protein>
    <submittedName>
        <fullName evidence="3">Spherulation-specific family 4</fullName>
    </submittedName>
</protein>
<evidence type="ECO:0000313" key="2">
    <source>
        <dbReference type="Proteomes" id="UP000887578"/>
    </source>
</evidence>
<feature type="signal peptide" evidence="1">
    <location>
        <begin position="1"/>
        <end position="18"/>
    </location>
</feature>
<dbReference type="PANTHER" id="PTHR35040">
    <property type="match status" value="1"/>
</dbReference>
<keyword evidence="1" id="KW-0732">Signal</keyword>
<dbReference type="Proteomes" id="UP000887578">
    <property type="component" value="Unplaced"/>
</dbReference>
<dbReference type="Pfam" id="PF12138">
    <property type="entry name" value="Spherulin4"/>
    <property type="match status" value="1"/>
</dbReference>
<reference evidence="3" key="1">
    <citation type="submission" date="2022-11" db="UniProtKB">
        <authorList>
            <consortium name="WormBaseParasite"/>
        </authorList>
    </citation>
    <scope>IDENTIFICATION</scope>
</reference>
<evidence type="ECO:0000313" key="3">
    <source>
        <dbReference type="WBParaSite" id="PDA_v2.g12499.t1"/>
    </source>
</evidence>
<organism evidence="2 3">
    <name type="scientific">Panagrolaimus davidi</name>
    <dbReference type="NCBI Taxonomy" id="227884"/>
    <lineage>
        <taxon>Eukaryota</taxon>
        <taxon>Metazoa</taxon>
        <taxon>Ecdysozoa</taxon>
        <taxon>Nematoda</taxon>
        <taxon>Chromadorea</taxon>
        <taxon>Rhabditida</taxon>
        <taxon>Tylenchina</taxon>
        <taxon>Panagrolaimomorpha</taxon>
        <taxon>Panagrolaimoidea</taxon>
        <taxon>Panagrolaimidae</taxon>
        <taxon>Panagrolaimus</taxon>
    </lineage>
</organism>
<keyword evidence="2" id="KW-1185">Reference proteome</keyword>
<proteinExistence type="predicted"/>
<accession>A0A914PCP4</accession>
<dbReference type="AlphaFoldDB" id="A0A914PCP4"/>
<sequence>MFKPFTVFVLFFITDAFAKPSILLPLYVYPENNLWQPFYNAIKAFPSVKFDVIVNPENGPGNGKYPDGDYISGVAKLRAFPNVRIIGYVYTSYCKRNAAQVNADVNKYANWKTYTKANISIDGIFYDEVSESSKVVTYLKGLTDYSRSVIPKSYNVLNPGTNVPKTFYNVSDNIVFFESPWSQFNSNQLTQIKGLESKSSIIIHTFTGTDAIQQLTVTKWAAAGISSIYITTAADYDSVSTKWIQLCAAVANTK</sequence>
<dbReference type="PANTHER" id="PTHR35040:SF9">
    <property type="entry name" value="4-LIKE CELL SURFACE PROTEIN, PUTATIVE (AFU_ORTHOLOGUE AFUA_4G14080)-RELATED"/>
    <property type="match status" value="1"/>
</dbReference>
<name>A0A914PCP4_9BILA</name>
<feature type="chain" id="PRO_5037482967" evidence="1">
    <location>
        <begin position="19"/>
        <end position="254"/>
    </location>
</feature>